<reference evidence="2" key="2">
    <citation type="journal article" date="2021" name="PeerJ">
        <title>Extensive microbial diversity within the chicken gut microbiome revealed by metagenomics and culture.</title>
        <authorList>
            <person name="Gilroy R."/>
            <person name="Ravi A."/>
            <person name="Getino M."/>
            <person name="Pursley I."/>
            <person name="Horton D.L."/>
            <person name="Alikhan N.F."/>
            <person name="Baker D."/>
            <person name="Gharbi K."/>
            <person name="Hall N."/>
            <person name="Watson M."/>
            <person name="Adriaenssens E.M."/>
            <person name="Foster-Nyarko E."/>
            <person name="Jarju S."/>
            <person name="Secka A."/>
            <person name="Antonio M."/>
            <person name="Oren A."/>
            <person name="Chaudhuri R.R."/>
            <person name="La Ragione R."/>
            <person name="Hildebrand F."/>
            <person name="Pallen M.J."/>
        </authorList>
    </citation>
    <scope>NUCLEOTIDE SEQUENCE</scope>
    <source>
        <strain evidence="2">ChiGjej2B2-12916</strain>
    </source>
</reference>
<feature type="domain" description="HTH cro/C1-type" evidence="1">
    <location>
        <begin position="7"/>
        <end position="60"/>
    </location>
</feature>
<accession>A0A9D1CHY4</accession>
<protein>
    <submittedName>
        <fullName evidence="2">Helix-turn-helix transcriptional regulator</fullName>
    </submittedName>
</protein>
<evidence type="ECO:0000313" key="2">
    <source>
        <dbReference type="EMBL" id="HIQ61069.1"/>
    </source>
</evidence>
<sequence length="68" mass="8165">MISYARLWNTMKEKGITQYALIKQYHISPAQITRLKRNESVSTHTIEVFCEILDCRVEDIMEYIKEER</sequence>
<dbReference type="InterPro" id="IPR001387">
    <property type="entry name" value="Cro/C1-type_HTH"/>
</dbReference>
<dbReference type="GO" id="GO:0003677">
    <property type="term" value="F:DNA binding"/>
    <property type="evidence" value="ECO:0007669"/>
    <property type="project" value="InterPro"/>
</dbReference>
<dbReference type="InterPro" id="IPR010982">
    <property type="entry name" value="Lambda_DNA-bd_dom_sf"/>
</dbReference>
<dbReference type="PROSITE" id="PS50943">
    <property type="entry name" value="HTH_CROC1"/>
    <property type="match status" value="1"/>
</dbReference>
<evidence type="ECO:0000259" key="1">
    <source>
        <dbReference type="PROSITE" id="PS50943"/>
    </source>
</evidence>
<proteinExistence type="predicted"/>
<comment type="caution">
    <text evidence="2">The sequence shown here is derived from an EMBL/GenBank/DDBJ whole genome shotgun (WGS) entry which is preliminary data.</text>
</comment>
<dbReference type="Gene3D" id="1.10.260.40">
    <property type="entry name" value="lambda repressor-like DNA-binding domains"/>
    <property type="match status" value="1"/>
</dbReference>
<name>A0A9D1CHY4_9FIRM</name>
<reference evidence="2" key="1">
    <citation type="submission" date="2020-10" db="EMBL/GenBank/DDBJ databases">
        <authorList>
            <person name="Gilroy R."/>
        </authorList>
    </citation>
    <scope>NUCLEOTIDE SEQUENCE</scope>
    <source>
        <strain evidence="2">ChiGjej2B2-12916</strain>
    </source>
</reference>
<dbReference type="Pfam" id="PF13443">
    <property type="entry name" value="HTH_26"/>
    <property type="match status" value="1"/>
</dbReference>
<dbReference type="SUPFAM" id="SSF47413">
    <property type="entry name" value="lambda repressor-like DNA-binding domains"/>
    <property type="match status" value="1"/>
</dbReference>
<gene>
    <name evidence="2" type="ORF">IAD31_05680</name>
</gene>
<evidence type="ECO:0000313" key="3">
    <source>
        <dbReference type="Proteomes" id="UP000886879"/>
    </source>
</evidence>
<dbReference type="CDD" id="cd00093">
    <property type="entry name" value="HTH_XRE"/>
    <property type="match status" value="1"/>
</dbReference>
<dbReference type="Proteomes" id="UP000886879">
    <property type="component" value="Unassembled WGS sequence"/>
</dbReference>
<organism evidence="2 3">
    <name type="scientific">Candidatus Enterenecus faecium</name>
    <dbReference type="NCBI Taxonomy" id="2840780"/>
    <lineage>
        <taxon>Bacteria</taxon>
        <taxon>Bacillati</taxon>
        <taxon>Bacillota</taxon>
        <taxon>Clostridia</taxon>
        <taxon>Eubacteriales</taxon>
        <taxon>Candidatus Enterenecus</taxon>
    </lineage>
</organism>
<dbReference type="AlphaFoldDB" id="A0A9D1CHY4"/>
<dbReference type="EMBL" id="DVFO01000055">
    <property type="protein sequence ID" value="HIQ61069.1"/>
    <property type="molecule type" value="Genomic_DNA"/>
</dbReference>